<dbReference type="Pfam" id="PF08508">
    <property type="entry name" value="DUF1746"/>
    <property type="match status" value="1"/>
</dbReference>
<dbReference type="EMBL" id="LATX01001986">
    <property type="protein sequence ID" value="KTB35596.1"/>
    <property type="molecule type" value="Genomic_DNA"/>
</dbReference>
<organism evidence="3 4">
    <name type="scientific">Moniliophthora roreri</name>
    <name type="common">Frosty pod rot fungus</name>
    <name type="synonym">Monilia roreri</name>
    <dbReference type="NCBI Taxonomy" id="221103"/>
    <lineage>
        <taxon>Eukaryota</taxon>
        <taxon>Fungi</taxon>
        <taxon>Dikarya</taxon>
        <taxon>Basidiomycota</taxon>
        <taxon>Agaricomycotina</taxon>
        <taxon>Agaricomycetes</taxon>
        <taxon>Agaricomycetidae</taxon>
        <taxon>Agaricales</taxon>
        <taxon>Marasmiineae</taxon>
        <taxon>Marasmiaceae</taxon>
        <taxon>Moniliophthora</taxon>
    </lineage>
</organism>
<reference evidence="3 4" key="1">
    <citation type="submission" date="2015-12" db="EMBL/GenBank/DDBJ databases">
        <title>Draft genome sequence of Moniliophthora roreri, the causal agent of frosty pod rot of cacao.</title>
        <authorList>
            <person name="Aime M.C."/>
            <person name="Diaz-Valderrama J.R."/>
            <person name="Kijpornyongpan T."/>
            <person name="Phillips-Mora W."/>
        </authorList>
    </citation>
    <scope>NUCLEOTIDE SEQUENCE [LARGE SCALE GENOMIC DNA]</scope>
    <source>
        <strain evidence="3 4">MCA 2952</strain>
    </source>
</reference>
<gene>
    <name evidence="3" type="ORF">WG66_11761</name>
</gene>
<evidence type="ECO:0000313" key="4">
    <source>
        <dbReference type="Proteomes" id="UP000054988"/>
    </source>
</evidence>
<dbReference type="InterPro" id="IPR013715">
    <property type="entry name" value="DUF1746"/>
</dbReference>
<sequence>MVLLFNAPCIWAHALYGASEGRAIILDFIGLGYVPTKLQLLSLDFFILFLQMLLATASYEIHTSSPGTSDDTSSDEPRPSTAWTSWDENPSLEASFSNTKPDNSVNYVLDIHLSSTLARLRRAPPISRPSDQNNLLPLPNTTTWPVHAGVSLLMTPGSARFVVGEAPSQRTVPGALDSNE</sequence>
<dbReference type="AlphaFoldDB" id="A0A0W0FGX7"/>
<evidence type="ECO:0000256" key="1">
    <source>
        <dbReference type="SAM" id="MobiDB-lite"/>
    </source>
</evidence>
<dbReference type="eggNOG" id="ENOG502S8Z6">
    <property type="taxonomic scope" value="Eukaryota"/>
</dbReference>
<proteinExistence type="predicted"/>
<name>A0A0W0FGX7_MONRR</name>
<comment type="caution">
    <text evidence="3">The sequence shown here is derived from an EMBL/GenBank/DDBJ whole genome shotgun (WGS) entry which is preliminary data.</text>
</comment>
<protein>
    <recommendedName>
        <fullName evidence="2">DUF1746 domain-containing protein</fullName>
    </recommendedName>
</protein>
<dbReference type="Proteomes" id="UP000054988">
    <property type="component" value="Unassembled WGS sequence"/>
</dbReference>
<evidence type="ECO:0000259" key="2">
    <source>
        <dbReference type="Pfam" id="PF08508"/>
    </source>
</evidence>
<feature type="region of interest" description="Disordered" evidence="1">
    <location>
        <begin position="64"/>
        <end position="88"/>
    </location>
</feature>
<accession>A0A0W0FGX7</accession>
<feature type="domain" description="DUF1746" evidence="2">
    <location>
        <begin position="2"/>
        <end position="53"/>
    </location>
</feature>
<evidence type="ECO:0000313" key="3">
    <source>
        <dbReference type="EMBL" id="KTB35596.1"/>
    </source>
</evidence>